<reference evidence="1" key="1">
    <citation type="submission" date="2022-09" db="EMBL/GenBank/DDBJ databases">
        <title>Fusarium specimens isolated from Avocado Roots.</title>
        <authorList>
            <person name="Stajich J."/>
            <person name="Roper C."/>
            <person name="Heimlech-Rivalta G."/>
        </authorList>
    </citation>
    <scope>NUCLEOTIDE SEQUENCE</scope>
    <source>
        <strain evidence="1">CF00136</strain>
    </source>
</reference>
<dbReference type="OrthoDB" id="1577640at2759"/>
<accession>A0A9W8RT76</accession>
<proteinExistence type="predicted"/>
<dbReference type="Proteomes" id="UP001152049">
    <property type="component" value="Unassembled WGS sequence"/>
</dbReference>
<dbReference type="AlphaFoldDB" id="A0A9W8RT76"/>
<comment type="caution">
    <text evidence="1">The sequence shown here is derived from an EMBL/GenBank/DDBJ whole genome shotgun (WGS) entry which is preliminary data.</text>
</comment>
<keyword evidence="2" id="KW-1185">Reference proteome</keyword>
<evidence type="ECO:0000313" key="2">
    <source>
        <dbReference type="Proteomes" id="UP001152049"/>
    </source>
</evidence>
<sequence>MHVAFVPAVHILFYKDGVVYEKSESEDELGSFEDDEGDLVIIEDDLCRMKDTLEYDHGHELAQLEGLLREFEEDITSIFEGPERGLCGVIDFWTQTWVGLMSEVLDRLEGSDFPEDERLAAEEIGVV</sequence>
<gene>
    <name evidence="1" type="ORF">NW762_010568</name>
</gene>
<protein>
    <submittedName>
        <fullName evidence="1">Uncharacterized protein</fullName>
    </submittedName>
</protein>
<organism evidence="1 2">
    <name type="scientific">Fusarium torreyae</name>
    <dbReference type="NCBI Taxonomy" id="1237075"/>
    <lineage>
        <taxon>Eukaryota</taxon>
        <taxon>Fungi</taxon>
        <taxon>Dikarya</taxon>
        <taxon>Ascomycota</taxon>
        <taxon>Pezizomycotina</taxon>
        <taxon>Sordariomycetes</taxon>
        <taxon>Hypocreomycetidae</taxon>
        <taxon>Hypocreales</taxon>
        <taxon>Nectriaceae</taxon>
        <taxon>Fusarium</taxon>
    </lineage>
</organism>
<evidence type="ECO:0000313" key="1">
    <source>
        <dbReference type="EMBL" id="KAJ4253410.1"/>
    </source>
</evidence>
<name>A0A9W8RT76_9HYPO</name>
<dbReference type="EMBL" id="JAOQAZ010000024">
    <property type="protein sequence ID" value="KAJ4253410.1"/>
    <property type="molecule type" value="Genomic_DNA"/>
</dbReference>